<evidence type="ECO:0000313" key="2">
    <source>
        <dbReference type="Proteomes" id="UP000606786"/>
    </source>
</evidence>
<proteinExistence type="predicted"/>
<sequence>VRTARGCSDTPPEAAQSRCVFLVQYHNHNTAALALCGCLMRATGYCTYPTACGANEAISSTTRQNIEKVYFTNNIGTMSQSQGSKNIQI</sequence>
<dbReference type="EMBL" id="CAJHJT010000001">
    <property type="protein sequence ID" value="CAD6992847.1"/>
    <property type="molecule type" value="Genomic_DNA"/>
</dbReference>
<dbReference type="Proteomes" id="UP000606786">
    <property type="component" value="Unassembled WGS sequence"/>
</dbReference>
<accession>A0A811U496</accession>
<organism evidence="1 2">
    <name type="scientific">Ceratitis capitata</name>
    <name type="common">Mediterranean fruit fly</name>
    <name type="synonym">Tephritis capitata</name>
    <dbReference type="NCBI Taxonomy" id="7213"/>
    <lineage>
        <taxon>Eukaryota</taxon>
        <taxon>Metazoa</taxon>
        <taxon>Ecdysozoa</taxon>
        <taxon>Arthropoda</taxon>
        <taxon>Hexapoda</taxon>
        <taxon>Insecta</taxon>
        <taxon>Pterygota</taxon>
        <taxon>Neoptera</taxon>
        <taxon>Endopterygota</taxon>
        <taxon>Diptera</taxon>
        <taxon>Brachycera</taxon>
        <taxon>Muscomorpha</taxon>
        <taxon>Tephritoidea</taxon>
        <taxon>Tephritidae</taxon>
        <taxon>Ceratitis</taxon>
        <taxon>Ceratitis</taxon>
    </lineage>
</organism>
<keyword evidence="2" id="KW-1185">Reference proteome</keyword>
<dbReference type="AlphaFoldDB" id="A0A811U496"/>
<protein>
    <submittedName>
        <fullName evidence="1">(Mediterranean fruit fly) hypothetical protein</fullName>
    </submittedName>
</protein>
<reference evidence="1" key="1">
    <citation type="submission" date="2020-11" db="EMBL/GenBank/DDBJ databases">
        <authorList>
            <person name="Whitehead M."/>
        </authorList>
    </citation>
    <scope>NUCLEOTIDE SEQUENCE</scope>
    <source>
        <strain evidence="1">EGII</strain>
    </source>
</reference>
<comment type="caution">
    <text evidence="1">The sequence shown here is derived from an EMBL/GenBank/DDBJ whole genome shotgun (WGS) entry which is preliminary data.</text>
</comment>
<evidence type="ECO:0000313" key="1">
    <source>
        <dbReference type="EMBL" id="CAD6992847.1"/>
    </source>
</evidence>
<gene>
    <name evidence="1" type="ORF">CCAP1982_LOCUS1682</name>
</gene>
<feature type="non-terminal residue" evidence="1">
    <location>
        <position position="1"/>
    </location>
</feature>
<name>A0A811U496_CERCA</name>